<keyword evidence="1 9" id="KW-0808">Transferase</keyword>
<feature type="domain" description="SH2" evidence="11">
    <location>
        <begin position="182"/>
        <end position="271"/>
    </location>
</feature>
<dbReference type="GO" id="GO:0004715">
    <property type="term" value="F:non-membrane spanning protein tyrosine kinase activity"/>
    <property type="evidence" value="ECO:0007669"/>
    <property type="project" value="UniProtKB-EC"/>
</dbReference>
<keyword evidence="14" id="KW-1185">Reference proteome</keyword>
<evidence type="ECO:0000256" key="6">
    <source>
        <dbReference type="ARBA" id="ARBA00051245"/>
    </source>
</evidence>
<dbReference type="Gene3D" id="3.30.200.20">
    <property type="entry name" value="Phosphorylase Kinase, domain 1"/>
    <property type="match status" value="1"/>
</dbReference>
<dbReference type="FunFam" id="1.10.510.10:FF:000216">
    <property type="entry name" value="Tyrosine-protein kinase SYK"/>
    <property type="match status" value="1"/>
</dbReference>
<dbReference type="SMART" id="SM00252">
    <property type="entry name" value="SH2"/>
    <property type="match status" value="2"/>
</dbReference>
<evidence type="ECO:0000256" key="8">
    <source>
        <dbReference type="PROSITE-ProRule" id="PRU10141"/>
    </source>
</evidence>
<dbReference type="AlphaFoldDB" id="A0A6J8CTM1"/>
<dbReference type="InterPro" id="IPR011009">
    <property type="entry name" value="Kinase-like_dom_sf"/>
</dbReference>
<evidence type="ECO:0000313" key="14">
    <source>
        <dbReference type="Proteomes" id="UP000507470"/>
    </source>
</evidence>
<dbReference type="EC" id="2.7.10.2" evidence="9"/>
<dbReference type="PANTHER" id="PTHR24418">
    <property type="entry name" value="TYROSINE-PROTEIN KINASE"/>
    <property type="match status" value="1"/>
</dbReference>
<accession>A0A6J8CTM1</accession>
<feature type="compositionally biased region" description="Low complexity" evidence="10">
    <location>
        <begin position="307"/>
        <end position="317"/>
    </location>
</feature>
<dbReference type="Pfam" id="PF07714">
    <property type="entry name" value="PK_Tyr_Ser-Thr"/>
    <property type="match status" value="1"/>
</dbReference>
<comment type="catalytic activity">
    <reaction evidence="6 9">
        <text>L-tyrosyl-[protein] + ATP = O-phospho-L-tyrosyl-[protein] + ADP + H(+)</text>
        <dbReference type="Rhea" id="RHEA:10596"/>
        <dbReference type="Rhea" id="RHEA-COMP:10136"/>
        <dbReference type="Rhea" id="RHEA-COMP:20101"/>
        <dbReference type="ChEBI" id="CHEBI:15378"/>
        <dbReference type="ChEBI" id="CHEBI:30616"/>
        <dbReference type="ChEBI" id="CHEBI:46858"/>
        <dbReference type="ChEBI" id="CHEBI:61978"/>
        <dbReference type="ChEBI" id="CHEBI:456216"/>
        <dbReference type="EC" id="2.7.10.2"/>
    </reaction>
</comment>
<dbReference type="PROSITE" id="PS50011">
    <property type="entry name" value="PROTEIN_KINASE_DOM"/>
    <property type="match status" value="1"/>
</dbReference>
<gene>
    <name evidence="13" type="ORF">MCOR_33172</name>
</gene>
<dbReference type="PROSITE" id="PS00107">
    <property type="entry name" value="PROTEIN_KINASE_ATP"/>
    <property type="match status" value="1"/>
</dbReference>
<evidence type="ECO:0000259" key="11">
    <source>
        <dbReference type="PROSITE" id="PS50001"/>
    </source>
</evidence>
<evidence type="ECO:0000256" key="5">
    <source>
        <dbReference type="ARBA" id="ARBA00023137"/>
    </source>
</evidence>
<dbReference type="InterPro" id="IPR020635">
    <property type="entry name" value="Tyr_kinase_cat_dom"/>
</dbReference>
<evidence type="ECO:0000256" key="2">
    <source>
        <dbReference type="ARBA" id="ARBA00022741"/>
    </source>
</evidence>
<keyword evidence="4 8" id="KW-0067">ATP-binding</keyword>
<evidence type="ECO:0000256" key="3">
    <source>
        <dbReference type="ARBA" id="ARBA00022777"/>
    </source>
</evidence>
<dbReference type="PROSITE" id="PS50001">
    <property type="entry name" value="SH2"/>
    <property type="match status" value="2"/>
</dbReference>
<evidence type="ECO:0000256" key="1">
    <source>
        <dbReference type="ARBA" id="ARBA00022679"/>
    </source>
</evidence>
<dbReference type="Proteomes" id="UP000507470">
    <property type="component" value="Unassembled WGS sequence"/>
</dbReference>
<dbReference type="EMBL" id="CACVKT020005969">
    <property type="protein sequence ID" value="CAC5398846.1"/>
    <property type="molecule type" value="Genomic_DNA"/>
</dbReference>
<proteinExistence type="inferred from homology"/>
<comment type="similarity">
    <text evidence="9">Belongs to the protein kinase superfamily. Tyr protein kinase family.</text>
</comment>
<dbReference type="InterPro" id="IPR050198">
    <property type="entry name" value="Non-receptor_tyrosine_kinases"/>
</dbReference>
<dbReference type="GO" id="GO:0005524">
    <property type="term" value="F:ATP binding"/>
    <property type="evidence" value="ECO:0007669"/>
    <property type="project" value="UniProtKB-UniRule"/>
</dbReference>
<dbReference type="Gene3D" id="3.30.505.10">
    <property type="entry name" value="SH2 domain"/>
    <property type="match status" value="2"/>
</dbReference>
<evidence type="ECO:0000256" key="10">
    <source>
        <dbReference type="SAM" id="MobiDB-lite"/>
    </source>
</evidence>
<reference evidence="13 14" key="1">
    <citation type="submission" date="2020-06" db="EMBL/GenBank/DDBJ databases">
        <authorList>
            <person name="Li R."/>
            <person name="Bekaert M."/>
        </authorList>
    </citation>
    <scope>NUCLEOTIDE SEQUENCE [LARGE SCALE GENOMIC DNA]</scope>
    <source>
        <strain evidence="14">wild</strain>
    </source>
</reference>
<keyword evidence="3 9" id="KW-0418">Kinase</keyword>
<evidence type="ECO:0000256" key="7">
    <source>
        <dbReference type="PROSITE-ProRule" id="PRU00191"/>
    </source>
</evidence>
<evidence type="ECO:0000256" key="9">
    <source>
        <dbReference type="RuleBase" id="RU362096"/>
    </source>
</evidence>
<feature type="domain" description="SH2" evidence="11">
    <location>
        <begin position="14"/>
        <end position="115"/>
    </location>
</feature>
<dbReference type="InterPro" id="IPR001245">
    <property type="entry name" value="Ser-Thr/Tyr_kinase_cat_dom"/>
</dbReference>
<name>A0A6J8CTM1_MYTCO</name>
<dbReference type="InterPro" id="IPR000719">
    <property type="entry name" value="Prot_kinase_dom"/>
</dbReference>
<dbReference type="SUPFAM" id="SSF55550">
    <property type="entry name" value="SH2 domain"/>
    <property type="match status" value="2"/>
</dbReference>
<keyword evidence="2 8" id="KW-0547">Nucleotide-binding</keyword>
<protein>
    <recommendedName>
        <fullName evidence="9">Tyrosine-protein kinase</fullName>
        <ecNumber evidence="9">2.7.10.2</ecNumber>
    </recommendedName>
</protein>
<dbReference type="Gene3D" id="1.10.510.10">
    <property type="entry name" value="Transferase(Phosphotransferase) domain 1"/>
    <property type="match status" value="1"/>
</dbReference>
<keyword evidence="5 9" id="KW-0829">Tyrosine-protein kinase</keyword>
<feature type="domain" description="Protein kinase" evidence="12">
    <location>
        <begin position="421"/>
        <end position="684"/>
    </location>
</feature>
<dbReference type="PRINTS" id="PR00109">
    <property type="entry name" value="TYRKINASE"/>
</dbReference>
<sequence>MATAAPIKPSSVPYFYGRITREEAEQILASYDKKEGLYLLRESINPLGNYAISICHNNNFHHYNIEKRQDGMYKISDGRPFPGPVELIQHHEYNLDGMITNPKFQCNRQPFQRPIAFRGMTYTELENELISKAESMKNKYTDFIHRHSLSLDKNAKMERALGAQRDHLILLVAKDLHKKQPWYHGKITRDEADKRMTKAGHDDGKFLVRQRDDKKTFALTLSYRNEARHYMIDKKEKFAIQDGPKFDCLMMLIDHYHNKSDGLLCKLATPVPKPGYDKSALAKYMESSTRQNMVYSDHQIPERRQSHTSLHSPTSPTANSFPGKVPSRANSNRDRALPLLPPEESAPQPPPSRTGSGIKGRPPPPLPTGAERANWTGGNWEQPEDVQDRRIKIDMDSSQLEKIYDDLPRTKDTFSIRQSQLELEEELGSGQFGSVQKGYCTLKREGRIPVAVKKLKSEDKSAEEEMLKEADLMRNLTHQRIVRMIGLCRADCIMLVLELCPCGPLNSFLAKHKELKQSTVVQLMWQVAQGMSYLHSKNYVHRDLAARNVLLVSENSAKISDFGMSKALNIGNDYYKAQEAGKWPLKWYAPECVYYWKFDAKSDVWSYGVTLWEATSYGEKPYRKMKGNEILKFLVEDEKRLQKPDFCDEQVYEIMLECWQYDKKDRPTFEEIDQKMKYQQQRLLSLRK</sequence>
<dbReference type="PROSITE" id="PS00109">
    <property type="entry name" value="PROTEIN_KINASE_TYR"/>
    <property type="match status" value="1"/>
</dbReference>
<organism evidence="13 14">
    <name type="scientific">Mytilus coruscus</name>
    <name type="common">Sea mussel</name>
    <dbReference type="NCBI Taxonomy" id="42192"/>
    <lineage>
        <taxon>Eukaryota</taxon>
        <taxon>Metazoa</taxon>
        <taxon>Spiralia</taxon>
        <taxon>Lophotrochozoa</taxon>
        <taxon>Mollusca</taxon>
        <taxon>Bivalvia</taxon>
        <taxon>Autobranchia</taxon>
        <taxon>Pteriomorphia</taxon>
        <taxon>Mytilida</taxon>
        <taxon>Mytiloidea</taxon>
        <taxon>Mytilidae</taxon>
        <taxon>Mytilinae</taxon>
        <taxon>Mytilus</taxon>
    </lineage>
</organism>
<keyword evidence="7" id="KW-0727">SH2 domain</keyword>
<dbReference type="InterPro" id="IPR036860">
    <property type="entry name" value="SH2_dom_sf"/>
</dbReference>
<evidence type="ECO:0000259" key="12">
    <source>
        <dbReference type="PROSITE" id="PS50011"/>
    </source>
</evidence>
<dbReference type="InterPro" id="IPR000980">
    <property type="entry name" value="SH2"/>
</dbReference>
<dbReference type="Pfam" id="PF00017">
    <property type="entry name" value="SH2"/>
    <property type="match status" value="2"/>
</dbReference>
<dbReference type="OrthoDB" id="535945at2759"/>
<evidence type="ECO:0000256" key="4">
    <source>
        <dbReference type="ARBA" id="ARBA00022840"/>
    </source>
</evidence>
<dbReference type="SMART" id="SM00219">
    <property type="entry name" value="TyrKc"/>
    <property type="match status" value="1"/>
</dbReference>
<dbReference type="SUPFAM" id="SSF56112">
    <property type="entry name" value="Protein kinase-like (PK-like)"/>
    <property type="match status" value="1"/>
</dbReference>
<evidence type="ECO:0000313" key="13">
    <source>
        <dbReference type="EMBL" id="CAC5398846.1"/>
    </source>
</evidence>
<feature type="region of interest" description="Disordered" evidence="10">
    <location>
        <begin position="301"/>
        <end position="387"/>
    </location>
</feature>
<dbReference type="PRINTS" id="PR00401">
    <property type="entry name" value="SH2DOMAIN"/>
</dbReference>
<feature type="binding site" evidence="8">
    <location>
        <position position="454"/>
    </location>
    <ligand>
        <name>ATP</name>
        <dbReference type="ChEBI" id="CHEBI:30616"/>
    </ligand>
</feature>
<dbReference type="InterPro" id="IPR017441">
    <property type="entry name" value="Protein_kinase_ATP_BS"/>
</dbReference>
<dbReference type="InterPro" id="IPR008266">
    <property type="entry name" value="Tyr_kinase_AS"/>
</dbReference>